<protein>
    <submittedName>
        <fullName evidence="1">Uncharacterized protein</fullName>
    </submittedName>
</protein>
<reference evidence="1" key="1">
    <citation type="journal article" date="2023" name="bioRxiv">
        <title>Scaffold-level genome assemblies of two parasitoid biocontrol wasps reveal the parthenogenesis mechanism and an associated novel virus.</title>
        <authorList>
            <person name="Inwood S."/>
            <person name="Skelly J."/>
            <person name="Guhlin J."/>
            <person name="Harrop T."/>
            <person name="Goldson S."/>
            <person name="Dearden P."/>
        </authorList>
    </citation>
    <scope>NUCLEOTIDE SEQUENCE</scope>
    <source>
        <strain evidence="1">Irish</strain>
        <tissue evidence="1">Whole body</tissue>
    </source>
</reference>
<evidence type="ECO:0000313" key="1">
    <source>
        <dbReference type="EMBL" id="KAK0157829.1"/>
    </source>
</evidence>
<dbReference type="Proteomes" id="UP001168990">
    <property type="component" value="Unassembled WGS sequence"/>
</dbReference>
<accession>A0AA39EW17</accession>
<dbReference type="AlphaFoldDB" id="A0AA39EW17"/>
<name>A0AA39EW17_9HYME</name>
<dbReference type="EMBL" id="JAQQBS010001425">
    <property type="protein sequence ID" value="KAK0157829.1"/>
    <property type="molecule type" value="Genomic_DNA"/>
</dbReference>
<evidence type="ECO:0000313" key="2">
    <source>
        <dbReference type="Proteomes" id="UP001168990"/>
    </source>
</evidence>
<proteinExistence type="predicted"/>
<reference evidence="1" key="2">
    <citation type="submission" date="2023-03" db="EMBL/GenBank/DDBJ databases">
        <authorList>
            <person name="Inwood S.N."/>
            <person name="Skelly J.G."/>
            <person name="Guhlin J."/>
            <person name="Harrop T.W.R."/>
            <person name="Goldson S.G."/>
            <person name="Dearden P.K."/>
        </authorList>
    </citation>
    <scope>NUCLEOTIDE SEQUENCE</scope>
    <source>
        <strain evidence="1">Irish</strain>
        <tissue evidence="1">Whole body</tissue>
    </source>
</reference>
<comment type="caution">
    <text evidence="1">The sequence shown here is derived from an EMBL/GenBank/DDBJ whole genome shotgun (WGS) entry which is preliminary data.</text>
</comment>
<sequence length="108" mass="12531">MLSRKFNTRHWLIFFESCVSLNSLEIFLEKALINSLKSRRDISHWLQVTSFRRTGFECSTIKDRQVPAGESPDCNQKFRGKMDQNCAQYSEAKHKKQNCDPSGSTINN</sequence>
<gene>
    <name evidence="1" type="ORF">PV328_011519</name>
</gene>
<organism evidence="1 2">
    <name type="scientific">Microctonus aethiopoides</name>
    <dbReference type="NCBI Taxonomy" id="144406"/>
    <lineage>
        <taxon>Eukaryota</taxon>
        <taxon>Metazoa</taxon>
        <taxon>Ecdysozoa</taxon>
        <taxon>Arthropoda</taxon>
        <taxon>Hexapoda</taxon>
        <taxon>Insecta</taxon>
        <taxon>Pterygota</taxon>
        <taxon>Neoptera</taxon>
        <taxon>Endopterygota</taxon>
        <taxon>Hymenoptera</taxon>
        <taxon>Apocrita</taxon>
        <taxon>Ichneumonoidea</taxon>
        <taxon>Braconidae</taxon>
        <taxon>Euphorinae</taxon>
        <taxon>Microctonus</taxon>
    </lineage>
</organism>
<keyword evidence="2" id="KW-1185">Reference proteome</keyword>